<dbReference type="AlphaFoldDB" id="A0AAV7KZ33"/>
<name>A0AAV7KZ33_PLEWA</name>
<organism evidence="2 3">
    <name type="scientific">Pleurodeles waltl</name>
    <name type="common">Iberian ribbed newt</name>
    <dbReference type="NCBI Taxonomy" id="8319"/>
    <lineage>
        <taxon>Eukaryota</taxon>
        <taxon>Metazoa</taxon>
        <taxon>Chordata</taxon>
        <taxon>Craniata</taxon>
        <taxon>Vertebrata</taxon>
        <taxon>Euteleostomi</taxon>
        <taxon>Amphibia</taxon>
        <taxon>Batrachia</taxon>
        <taxon>Caudata</taxon>
        <taxon>Salamandroidea</taxon>
        <taxon>Salamandridae</taxon>
        <taxon>Pleurodelinae</taxon>
        <taxon>Pleurodeles</taxon>
    </lineage>
</organism>
<dbReference type="Proteomes" id="UP001066276">
    <property type="component" value="Chromosome 12"/>
</dbReference>
<keyword evidence="3" id="KW-1185">Reference proteome</keyword>
<protein>
    <submittedName>
        <fullName evidence="2">Uncharacterized protein</fullName>
    </submittedName>
</protein>
<feature type="compositionally biased region" description="Pro residues" evidence="1">
    <location>
        <begin position="34"/>
        <end position="49"/>
    </location>
</feature>
<evidence type="ECO:0000256" key="1">
    <source>
        <dbReference type="SAM" id="MobiDB-lite"/>
    </source>
</evidence>
<evidence type="ECO:0000313" key="3">
    <source>
        <dbReference type="Proteomes" id="UP001066276"/>
    </source>
</evidence>
<dbReference type="EMBL" id="JANPWB010000016">
    <property type="protein sequence ID" value="KAJ1083485.1"/>
    <property type="molecule type" value="Genomic_DNA"/>
</dbReference>
<comment type="caution">
    <text evidence="2">The sequence shown here is derived from an EMBL/GenBank/DDBJ whole genome shotgun (WGS) entry which is preliminary data.</text>
</comment>
<feature type="region of interest" description="Disordered" evidence="1">
    <location>
        <begin position="145"/>
        <end position="235"/>
    </location>
</feature>
<accession>A0AAV7KZ33</accession>
<feature type="compositionally biased region" description="Low complexity" evidence="1">
    <location>
        <begin position="165"/>
        <end position="203"/>
    </location>
</feature>
<feature type="region of interest" description="Disordered" evidence="1">
    <location>
        <begin position="1"/>
        <end position="102"/>
    </location>
</feature>
<feature type="compositionally biased region" description="Low complexity" evidence="1">
    <location>
        <begin position="217"/>
        <end position="235"/>
    </location>
</feature>
<feature type="compositionally biased region" description="Polar residues" evidence="1">
    <location>
        <begin position="1"/>
        <end position="18"/>
    </location>
</feature>
<proteinExistence type="predicted"/>
<sequence length="235" mass="23101">MSITQASSRATKSASTVVPATPRGSKRALVRPTSVPPTPAKDLTIPPPAKVKKGTACSKGKELDPPSKASSKTPAARAKVPAASDKVRKGQKSQGKALQVSAPAGEDLVATIRTDSPATCTTVSTASILAASTATCTAAATTTVRGSIPSGQPSEAAGEGLVPLSTTGSTSTCTTASPASIPAASTAHCTTDSRTTTNSSSPSVRPSEAAGDGLEAPTTTGSTPTCIGTTTSLQP</sequence>
<reference evidence="2" key="1">
    <citation type="journal article" date="2022" name="bioRxiv">
        <title>Sequencing and chromosome-scale assembly of the giantPleurodeles waltlgenome.</title>
        <authorList>
            <person name="Brown T."/>
            <person name="Elewa A."/>
            <person name="Iarovenko S."/>
            <person name="Subramanian E."/>
            <person name="Araus A.J."/>
            <person name="Petzold A."/>
            <person name="Susuki M."/>
            <person name="Suzuki K.-i.T."/>
            <person name="Hayashi T."/>
            <person name="Toyoda A."/>
            <person name="Oliveira C."/>
            <person name="Osipova E."/>
            <person name="Leigh N.D."/>
            <person name="Simon A."/>
            <person name="Yun M.H."/>
        </authorList>
    </citation>
    <scope>NUCLEOTIDE SEQUENCE</scope>
    <source>
        <strain evidence="2">20211129_DDA</strain>
        <tissue evidence="2">Liver</tissue>
    </source>
</reference>
<gene>
    <name evidence="2" type="ORF">NDU88_003644</name>
</gene>
<evidence type="ECO:0000313" key="2">
    <source>
        <dbReference type="EMBL" id="KAJ1083485.1"/>
    </source>
</evidence>